<dbReference type="AlphaFoldDB" id="A0A0C9T8T6"/>
<keyword evidence="4" id="KW-1185">Reference proteome</keyword>
<dbReference type="Pfam" id="PF01926">
    <property type="entry name" value="MMR_HSR1"/>
    <property type="match status" value="1"/>
</dbReference>
<dbReference type="HOGENOM" id="CLU_023805_2_1_1"/>
<evidence type="ECO:0000313" key="3">
    <source>
        <dbReference type="EMBL" id="KIJ25433.1"/>
    </source>
</evidence>
<keyword evidence="1" id="KW-0812">Transmembrane</keyword>
<organism evidence="3 4">
    <name type="scientific">Sphaerobolus stellatus (strain SS14)</name>
    <dbReference type="NCBI Taxonomy" id="990650"/>
    <lineage>
        <taxon>Eukaryota</taxon>
        <taxon>Fungi</taxon>
        <taxon>Dikarya</taxon>
        <taxon>Basidiomycota</taxon>
        <taxon>Agaricomycotina</taxon>
        <taxon>Agaricomycetes</taxon>
        <taxon>Phallomycetidae</taxon>
        <taxon>Geastrales</taxon>
        <taxon>Sphaerobolaceae</taxon>
        <taxon>Sphaerobolus</taxon>
    </lineage>
</organism>
<name>A0A0C9T8T6_SPHS4</name>
<dbReference type="InterPro" id="IPR027417">
    <property type="entry name" value="P-loop_NTPase"/>
</dbReference>
<dbReference type="Gene3D" id="3.40.50.300">
    <property type="entry name" value="P-loop containing nucleotide triphosphate hydrolases"/>
    <property type="match status" value="1"/>
</dbReference>
<sequence length="482" mass="54792">MSDNDNEAPLVPYTDILRQECPRLRILVIGKSGAGKSALINAVFGVDATPVSHKTPGVHDINKPLSFPSNDRIIVHDSKGFESGKEDQVQDVLDFIEHRANMPALADRLHAIWVCAEIPFSGSRLFETGVERLLKECRDSVPIIVVFTKLDILRLHVEKKVERQLEERGEDLDDDEFDKVIDVKMDEAVHSLCVQPLCVLTASDSPKYPWVATSNGREPRFKKTIMELVDRALELTKLENIWIEMAIAQRSNAKTSIDASIRIGRKLYWRGLLSDIFIGLSTRKVLDLLHRDIINVWNMDDPAGHLQKPEFLALLSVLVEDLSDEKTNHYPLTERAINAFIENPTSIIISGPTAVVMLFAEWVRGIYKKTKNSLRCMVAFIIDLTLTMDTLFYLVLSRGTGPMTIRLVNKALLIYKARKAPVHASIRAWADRWGTFSHLDSNMVINKIQELLQEYNVKPEQWMMKDEIVDETWIAVDALREM</sequence>
<dbReference type="InterPro" id="IPR006073">
    <property type="entry name" value="GTP-bd"/>
</dbReference>
<reference evidence="3 4" key="1">
    <citation type="submission" date="2014-06" db="EMBL/GenBank/DDBJ databases">
        <title>Evolutionary Origins and Diversification of the Mycorrhizal Mutualists.</title>
        <authorList>
            <consortium name="DOE Joint Genome Institute"/>
            <consortium name="Mycorrhizal Genomics Consortium"/>
            <person name="Kohler A."/>
            <person name="Kuo A."/>
            <person name="Nagy L.G."/>
            <person name="Floudas D."/>
            <person name="Copeland A."/>
            <person name="Barry K.W."/>
            <person name="Cichocki N."/>
            <person name="Veneault-Fourrey C."/>
            <person name="LaButti K."/>
            <person name="Lindquist E.A."/>
            <person name="Lipzen A."/>
            <person name="Lundell T."/>
            <person name="Morin E."/>
            <person name="Murat C."/>
            <person name="Riley R."/>
            <person name="Ohm R."/>
            <person name="Sun H."/>
            <person name="Tunlid A."/>
            <person name="Henrissat B."/>
            <person name="Grigoriev I.V."/>
            <person name="Hibbett D.S."/>
            <person name="Martin F."/>
        </authorList>
    </citation>
    <scope>NUCLEOTIDE SEQUENCE [LARGE SCALE GENOMIC DNA]</scope>
    <source>
        <strain evidence="3 4">SS14</strain>
    </source>
</reference>
<keyword evidence="1" id="KW-0472">Membrane</keyword>
<evidence type="ECO:0000313" key="4">
    <source>
        <dbReference type="Proteomes" id="UP000054279"/>
    </source>
</evidence>
<dbReference type="GO" id="GO:0005525">
    <property type="term" value="F:GTP binding"/>
    <property type="evidence" value="ECO:0007669"/>
    <property type="project" value="InterPro"/>
</dbReference>
<dbReference type="EMBL" id="KN837415">
    <property type="protein sequence ID" value="KIJ25433.1"/>
    <property type="molecule type" value="Genomic_DNA"/>
</dbReference>
<dbReference type="OrthoDB" id="391988at2759"/>
<evidence type="ECO:0000256" key="1">
    <source>
        <dbReference type="SAM" id="Phobius"/>
    </source>
</evidence>
<dbReference type="CDD" id="cd00882">
    <property type="entry name" value="Ras_like_GTPase"/>
    <property type="match status" value="1"/>
</dbReference>
<protein>
    <recommendedName>
        <fullName evidence="2">G domain-containing protein</fullName>
    </recommendedName>
</protein>
<feature type="domain" description="G" evidence="2">
    <location>
        <begin position="25"/>
        <end position="99"/>
    </location>
</feature>
<feature type="transmembrane region" description="Helical" evidence="1">
    <location>
        <begin position="377"/>
        <end position="396"/>
    </location>
</feature>
<keyword evidence="1" id="KW-1133">Transmembrane helix</keyword>
<dbReference type="SUPFAM" id="SSF52540">
    <property type="entry name" value="P-loop containing nucleoside triphosphate hydrolases"/>
    <property type="match status" value="1"/>
</dbReference>
<evidence type="ECO:0000259" key="2">
    <source>
        <dbReference type="Pfam" id="PF01926"/>
    </source>
</evidence>
<dbReference type="Proteomes" id="UP000054279">
    <property type="component" value="Unassembled WGS sequence"/>
</dbReference>
<accession>A0A0C9T8T6</accession>
<proteinExistence type="predicted"/>
<gene>
    <name evidence="3" type="ORF">M422DRAFT_273610</name>
</gene>